<evidence type="ECO:0000313" key="2">
    <source>
        <dbReference type="Proteomes" id="UP001241656"/>
    </source>
</evidence>
<organism evidence="1 2">
    <name type="scientific">Chryseobacterium gotjawalense</name>
    <dbReference type="NCBI Taxonomy" id="3042315"/>
    <lineage>
        <taxon>Bacteria</taxon>
        <taxon>Pseudomonadati</taxon>
        <taxon>Bacteroidota</taxon>
        <taxon>Flavobacteriia</taxon>
        <taxon>Flavobacteriales</taxon>
        <taxon>Weeksellaceae</taxon>
        <taxon>Chryseobacterium group</taxon>
        <taxon>Chryseobacterium</taxon>
    </lineage>
</organism>
<accession>A0ABY8RD78</accession>
<keyword evidence="2" id="KW-1185">Reference proteome</keyword>
<name>A0ABY8RD78_9FLAO</name>
<dbReference type="RefSeq" id="WP_282905112.1">
    <property type="nucleotide sequence ID" value="NZ_CP124855.1"/>
</dbReference>
<protein>
    <recommendedName>
        <fullName evidence="3">DUF2971 domain-containing protein</fullName>
    </recommendedName>
</protein>
<evidence type="ECO:0000313" key="1">
    <source>
        <dbReference type="EMBL" id="WHF51786.1"/>
    </source>
</evidence>
<reference evidence="1 2" key="1">
    <citation type="submission" date="2023-05" db="EMBL/GenBank/DDBJ databases">
        <title>Genomic insight into Chryseobacterium sp. wdc7 isolated forest soil (Gotjawal).</title>
        <authorList>
            <person name="Park S.-J."/>
        </authorList>
    </citation>
    <scope>NUCLEOTIDE SEQUENCE [LARGE SCALE GENOMIC DNA]</scope>
    <source>
        <strain evidence="2">wdc7</strain>
    </source>
</reference>
<dbReference type="Proteomes" id="UP001241656">
    <property type="component" value="Chromosome"/>
</dbReference>
<sequence>MQDFIYHYTSIETLALILEGKKIKFSSLENMDDLNESQFSDEDDINFSSHTLISCWTKNDEENLAFWKMYTPDMKGVRIKIPRHIFENYIFLTDDVVYVDPNTLIIESLVPKSECFNENYWIIPFKGNLVEVVYTEDDDLLRPKIYDKETELVSFSKVAKYKSTIWQFQQEIRFKLTVLPTKDKNGNNLNPLNDFKRIMHEKIRAPFAHYFLEMRNEAFEKMEITLGPKCTLAEEIIVQSLLDKFNPNAKIEQNKFKGLIK</sequence>
<dbReference type="EMBL" id="CP124855">
    <property type="protein sequence ID" value="WHF51786.1"/>
    <property type="molecule type" value="Genomic_DNA"/>
</dbReference>
<evidence type="ECO:0008006" key="3">
    <source>
        <dbReference type="Google" id="ProtNLM"/>
    </source>
</evidence>
<proteinExistence type="predicted"/>
<gene>
    <name evidence="1" type="ORF">QGN23_00565</name>
</gene>